<reference evidence="2" key="1">
    <citation type="submission" date="2020-02" db="EMBL/GenBank/DDBJ databases">
        <authorList>
            <person name="Meier V. D."/>
        </authorList>
    </citation>
    <scope>NUCLEOTIDE SEQUENCE</scope>
    <source>
        <strain evidence="2">AVDCRST_MAG26</strain>
    </source>
</reference>
<evidence type="ECO:0000313" key="2">
    <source>
        <dbReference type="EMBL" id="CAA9212847.1"/>
    </source>
</evidence>
<dbReference type="EMBL" id="CADCTK010000045">
    <property type="protein sequence ID" value="CAA9212847.1"/>
    <property type="molecule type" value="Genomic_DNA"/>
</dbReference>
<feature type="region of interest" description="Disordered" evidence="1">
    <location>
        <begin position="1"/>
        <end position="39"/>
    </location>
</feature>
<name>A0A6J4H2W9_9CHLR</name>
<dbReference type="AlphaFoldDB" id="A0A6J4H2W9"/>
<gene>
    <name evidence="2" type="ORF">AVDCRST_MAG26-183</name>
</gene>
<sequence length="39" mass="3908">MRTPSPQVRPAARRAVKTQAGRSSTSAVTGDARVAGAAA</sequence>
<organism evidence="2">
    <name type="scientific">uncultured Chloroflexia bacterium</name>
    <dbReference type="NCBI Taxonomy" id="1672391"/>
    <lineage>
        <taxon>Bacteria</taxon>
        <taxon>Bacillati</taxon>
        <taxon>Chloroflexota</taxon>
        <taxon>Chloroflexia</taxon>
        <taxon>environmental samples</taxon>
    </lineage>
</organism>
<evidence type="ECO:0000256" key="1">
    <source>
        <dbReference type="SAM" id="MobiDB-lite"/>
    </source>
</evidence>
<protein>
    <submittedName>
        <fullName evidence="2">Uncharacterized protein</fullName>
    </submittedName>
</protein>
<accession>A0A6J4H2W9</accession>
<proteinExistence type="predicted"/>